<keyword evidence="6 12" id="KW-0862">Zinc</keyword>
<dbReference type="Gene3D" id="3.40.50.10890">
    <property type="match status" value="1"/>
</dbReference>
<keyword evidence="10 12" id="KW-0238">DNA-binding</keyword>
<dbReference type="GeneID" id="24893533"/>
<dbReference type="CDD" id="cd02410">
    <property type="entry name" value="KH-II_CPSF_arch_rpt2"/>
    <property type="match status" value="1"/>
</dbReference>
<dbReference type="KEGG" id="mmet:MCMEM_1003"/>
<dbReference type="OrthoDB" id="7155at2157"/>
<dbReference type="PATRIC" id="fig|1434104.5.peg.1088"/>
<name>A0A0E3SQR0_METMT</name>
<accession>A0A0E3SQR0</accession>
<evidence type="ECO:0000256" key="10">
    <source>
        <dbReference type="ARBA" id="ARBA00023125"/>
    </source>
</evidence>
<evidence type="ECO:0000259" key="13">
    <source>
        <dbReference type="SMART" id="SM00322"/>
    </source>
</evidence>
<dbReference type="SUPFAM" id="SSF56281">
    <property type="entry name" value="Metallo-hydrolase/oxidoreductase"/>
    <property type="match status" value="1"/>
</dbReference>
<dbReference type="SMART" id="SM00849">
    <property type="entry name" value="Lactamase_B"/>
    <property type="match status" value="1"/>
</dbReference>
<dbReference type="Gene3D" id="3.30.300.230">
    <property type="match status" value="1"/>
</dbReference>
<dbReference type="CDD" id="cd16295">
    <property type="entry name" value="TTHA0252-CPSF-like_MBL-fold"/>
    <property type="match status" value="1"/>
</dbReference>
<keyword evidence="17" id="KW-1185">Reference proteome</keyword>
<dbReference type="SMART" id="SM00322">
    <property type="entry name" value="KH"/>
    <property type="match status" value="1"/>
</dbReference>
<feature type="binding site" evidence="12">
    <location>
        <position position="247"/>
    </location>
    <ligand>
        <name>Zn(2+)</name>
        <dbReference type="ChEBI" id="CHEBI:29105"/>
        <label>2</label>
    </ligand>
</feature>
<evidence type="ECO:0000256" key="9">
    <source>
        <dbReference type="ARBA" id="ARBA00023015"/>
    </source>
</evidence>
<feature type="binding site" evidence="12">
    <location>
        <position position="244"/>
    </location>
    <ligand>
        <name>Zn(2+)</name>
        <dbReference type="ChEBI" id="CHEBI:29105"/>
        <label>1</label>
    </ligand>
</feature>
<feature type="region of interest" description="KHb" evidence="12">
    <location>
        <begin position="72"/>
        <end position="139"/>
    </location>
</feature>
<evidence type="ECO:0000313" key="16">
    <source>
        <dbReference type="EMBL" id="AKB85056.1"/>
    </source>
</evidence>
<dbReference type="InterPro" id="IPR004044">
    <property type="entry name" value="KH_dom_type_2"/>
</dbReference>
<dbReference type="SUPFAM" id="SSF54814">
    <property type="entry name" value="Prokaryotic type KH domain (KH-domain type II)"/>
    <property type="match status" value="1"/>
</dbReference>
<dbReference type="GO" id="GO:0004532">
    <property type="term" value="F:RNA exonuclease activity"/>
    <property type="evidence" value="ECO:0007669"/>
    <property type="project" value="UniProtKB-UniRule"/>
</dbReference>
<dbReference type="STRING" id="1434104.MCMEM_1003"/>
<dbReference type="Proteomes" id="UP000033048">
    <property type="component" value="Chromosome"/>
</dbReference>
<reference evidence="16 17" key="1">
    <citation type="submission" date="2014-07" db="EMBL/GenBank/DDBJ databases">
        <title>Methanogenic archaea and the global carbon cycle.</title>
        <authorList>
            <person name="Henriksen J.R."/>
            <person name="Luke J."/>
            <person name="Reinhart S."/>
            <person name="Benedict M.N."/>
            <person name="Youngblut N.D."/>
            <person name="Metcalf M.E."/>
            <person name="Whitaker R.J."/>
            <person name="Metcalf W.W."/>
        </authorList>
    </citation>
    <scope>NUCLEOTIDE SEQUENCE [LARGE SCALE GENOMIC DNA]</scope>
    <source>
        <strain evidence="16 17">MM1</strain>
    </source>
</reference>
<dbReference type="SMART" id="SM01027">
    <property type="entry name" value="Beta-Casp"/>
    <property type="match status" value="1"/>
</dbReference>
<dbReference type="EC" id="3.1.-.-" evidence="12"/>
<feature type="region of interest" description="Beta-Casp" evidence="12">
    <location>
        <begin position="384"/>
        <end position="577"/>
    </location>
</feature>
<dbReference type="NCBIfam" id="TIGR03675">
    <property type="entry name" value="arCOG00543"/>
    <property type="match status" value="1"/>
</dbReference>
<keyword evidence="3 12" id="KW-0479">Metal-binding</keyword>
<dbReference type="InterPro" id="IPR011108">
    <property type="entry name" value="RMMBL"/>
</dbReference>
<evidence type="ECO:0000256" key="8">
    <source>
        <dbReference type="ARBA" id="ARBA00022884"/>
    </source>
</evidence>
<keyword evidence="4 12" id="KW-0255">Endonuclease</keyword>
<dbReference type="PANTHER" id="PTHR11203:SF51">
    <property type="entry name" value="CLEAVAGE AND POLYADENYLATION SPECIFICITY FACTOR"/>
    <property type="match status" value="1"/>
</dbReference>
<feature type="binding site" evidence="12">
    <location>
        <position position="246"/>
    </location>
    <ligand>
        <name>Zn(2+)</name>
        <dbReference type="ChEBI" id="CHEBI:29105"/>
        <label>2</label>
    </ligand>
</feature>
<dbReference type="Pfam" id="PF07521">
    <property type="entry name" value="RMMBL"/>
    <property type="match status" value="1"/>
</dbReference>
<dbReference type="PROSITE" id="PS50084">
    <property type="entry name" value="KH_TYPE_1"/>
    <property type="match status" value="1"/>
</dbReference>
<evidence type="ECO:0000256" key="6">
    <source>
        <dbReference type="ARBA" id="ARBA00022833"/>
    </source>
</evidence>
<feature type="region of interest" description="Metallo-beta-lactamase C-terminus" evidence="12">
    <location>
        <begin position="578"/>
        <end position="636"/>
    </location>
</feature>
<keyword evidence="11" id="KW-0804">Transcription</keyword>
<dbReference type="GO" id="GO:0008270">
    <property type="term" value="F:zinc ion binding"/>
    <property type="evidence" value="ECO:0007669"/>
    <property type="project" value="UniProtKB-UniRule"/>
</dbReference>
<evidence type="ECO:0000256" key="4">
    <source>
        <dbReference type="ARBA" id="ARBA00022759"/>
    </source>
</evidence>
<keyword evidence="9 12" id="KW-0805">Transcription regulation</keyword>
<feature type="binding site" evidence="12">
    <location>
        <position position="603"/>
    </location>
    <ligand>
        <name>Zn(2+)</name>
        <dbReference type="ChEBI" id="CHEBI:29105"/>
        <label>2</label>
    </ligand>
</feature>
<comment type="function">
    <text evidence="12">Terminates transcription on the whole genome. Termination is linked to FttA-mediated RNA cleavage and does not require NTP hydrolysis. Cleaves endonucleolytically at the RNA exit channel of RNA polymerase (RNAP); the 5'-3' exonuclease activity of this protein degrades the nascent RNA released from RNAP.</text>
</comment>
<dbReference type="EMBL" id="CP009518">
    <property type="protein sequence ID" value="AKB85056.1"/>
    <property type="molecule type" value="Genomic_DNA"/>
</dbReference>
<comment type="similarity">
    <text evidence="12">Belongs to the metallo-beta-lactamase superfamily. RNA-metabolizing metallo-beta-lactamase-like family. FttA subfamily.</text>
</comment>
<evidence type="ECO:0000256" key="12">
    <source>
        <dbReference type="HAMAP-Rule" id="MF_00870"/>
    </source>
</evidence>
<dbReference type="InterPro" id="IPR001279">
    <property type="entry name" value="Metallo-B-lactamas"/>
</dbReference>
<dbReference type="InterPro" id="IPR009019">
    <property type="entry name" value="KH_sf_prok-type"/>
</dbReference>
<evidence type="ECO:0000256" key="5">
    <source>
        <dbReference type="ARBA" id="ARBA00022801"/>
    </source>
</evidence>
<comment type="cofactor">
    <cofactor evidence="12">
        <name>Zn(2+)</name>
        <dbReference type="ChEBI" id="CHEBI:29105"/>
    </cofactor>
    <text evidence="12">Binds 2 Zn(2+) ions, which are required for nuclease activity.</text>
</comment>
<dbReference type="CDD" id="cd22532">
    <property type="entry name" value="KH-II_CPSF_arch_rpt1"/>
    <property type="match status" value="1"/>
</dbReference>
<dbReference type="Pfam" id="PF17214">
    <property type="entry name" value="KH_TffA"/>
    <property type="match status" value="1"/>
</dbReference>
<dbReference type="Gene3D" id="3.60.15.10">
    <property type="entry name" value="Ribonuclease Z/Hydroxyacylglutathione hydrolase-like"/>
    <property type="match status" value="1"/>
</dbReference>
<dbReference type="Pfam" id="PF16661">
    <property type="entry name" value="Lactamase_B_6"/>
    <property type="match status" value="1"/>
</dbReference>
<keyword evidence="8 12" id="KW-0694">RNA-binding</keyword>
<dbReference type="Pfam" id="PF07650">
    <property type="entry name" value="KH_2"/>
    <property type="match status" value="1"/>
</dbReference>
<dbReference type="HOGENOM" id="CLU_009673_5_1_2"/>
<dbReference type="InterPro" id="IPR033769">
    <property type="entry name" value="TffA_KH"/>
</dbReference>
<evidence type="ECO:0000313" key="17">
    <source>
        <dbReference type="Proteomes" id="UP000033048"/>
    </source>
</evidence>
<feature type="binding site" evidence="12">
    <location>
        <position position="352"/>
    </location>
    <ligand>
        <name>Zn(2+)</name>
        <dbReference type="ChEBI" id="CHEBI:29105"/>
        <label>2</label>
    </ligand>
</feature>
<evidence type="ECO:0000259" key="14">
    <source>
        <dbReference type="SMART" id="SM00849"/>
    </source>
</evidence>
<organism evidence="16 17">
    <name type="scientific">Methanococcoides methylutens MM1</name>
    <dbReference type="NCBI Taxonomy" id="1434104"/>
    <lineage>
        <taxon>Archaea</taxon>
        <taxon>Methanobacteriati</taxon>
        <taxon>Methanobacteriota</taxon>
        <taxon>Stenosarchaea group</taxon>
        <taxon>Methanomicrobia</taxon>
        <taxon>Methanosarcinales</taxon>
        <taxon>Methanosarcinaceae</taxon>
        <taxon>Methanococcoides</taxon>
    </lineage>
</organism>
<dbReference type="InterPro" id="IPR050698">
    <property type="entry name" value="MBL"/>
</dbReference>
<evidence type="ECO:0000256" key="3">
    <source>
        <dbReference type="ARBA" id="ARBA00022723"/>
    </source>
</evidence>
<evidence type="ECO:0000256" key="7">
    <source>
        <dbReference type="ARBA" id="ARBA00022839"/>
    </source>
</evidence>
<proteinExistence type="inferred from homology"/>
<keyword evidence="5 12" id="KW-0378">Hydrolase</keyword>
<dbReference type="Pfam" id="PF10996">
    <property type="entry name" value="Beta-Casp"/>
    <property type="match status" value="1"/>
</dbReference>
<dbReference type="GO" id="GO:0003723">
    <property type="term" value="F:RNA binding"/>
    <property type="evidence" value="ECO:0007669"/>
    <property type="project" value="UniProtKB-UniRule"/>
</dbReference>
<dbReference type="HAMAP" id="MF_00870">
    <property type="entry name" value="FttA"/>
    <property type="match status" value="1"/>
</dbReference>
<feature type="domain" description="Beta-Casp" evidence="15">
    <location>
        <begin position="421"/>
        <end position="546"/>
    </location>
</feature>
<keyword evidence="2 12" id="KW-0540">Nuclease</keyword>
<dbReference type="Gene3D" id="3.30.300.20">
    <property type="match status" value="1"/>
</dbReference>
<keyword evidence="7 12" id="KW-0269">Exonuclease</keyword>
<dbReference type="InterPro" id="IPR004087">
    <property type="entry name" value="KH_dom"/>
</dbReference>
<feature type="region of interest" description="KHa" evidence="12">
    <location>
        <begin position="4"/>
        <end position="71"/>
    </location>
</feature>
<dbReference type="InterPro" id="IPR036866">
    <property type="entry name" value="RibonucZ/Hydroxyglut_hydro"/>
</dbReference>
<protein>
    <recommendedName>
        <fullName evidence="12">Transcription termination factor FttA</fullName>
        <ecNumber evidence="12">3.1.-.-</ecNumber>
    </recommendedName>
</protein>
<feature type="binding site" evidence="12">
    <location>
        <position position="352"/>
    </location>
    <ligand>
        <name>Zn(2+)</name>
        <dbReference type="ChEBI" id="CHEBI:29105"/>
        <label>1</label>
    </ligand>
</feature>
<evidence type="ECO:0000256" key="2">
    <source>
        <dbReference type="ARBA" id="ARBA00022722"/>
    </source>
</evidence>
<feature type="binding site" evidence="12">
    <location>
        <position position="242"/>
    </location>
    <ligand>
        <name>Zn(2+)</name>
        <dbReference type="ChEBI" id="CHEBI:29105"/>
        <label>1</label>
    </ligand>
</feature>
<sequence length="636" mass="71294">MAIEDVLSDLKKKIEEKVPDGTTITSVEFEGPQLVVYTEDPKQFADNGHVVRNLAKALRTRIVVRPDPKVLVPPEEAIDKIKDTVPKDSVLSNFHFDPDVGEVVIEAEKPGLVIGKHGETLREITKKIGWTPKVVRTPPIKSRTVNNIREFMRTNHKERKDILKTVGRNIHRECTSKDKWVRVTSLGGCKEVGRSCFLLSTPESKVMIDCGVNVGSDDNMTPYLYLPEAQPFNQIDAVVLTHAHLDHQGLVPLLYKYGYEGPIYCTSPTRDMMTLLQLDYIDVAAKDGKRIPYESADVREGLKHTIALDFEEVTDIAPDIKLTFHNAGHIIGSAISHFHIGDGLHNVVITGDYKYGPTRLFDPAVNKFPRVETVITESTYGASSATQPSLKEAEKNLQQIVKKTIANNGIVLIPAFAVGRSQEVMIVLEDAIRKGIIDDIPVYLDGMIWEATAIHATYPEYLNNNLRKLIFQKGQNPFLAECFKPVDSNDLRKKIINDPHPCVILSTSGMMNAGPVMEYFKAFAPDPNNTLVFVGYQADGTLGRRIQKGWKEIPLSTRNGTDVVQMNMGVEVVDGFSGHSDRKQLMDFFKKMRPQPERVFTEHGDERSCIDLASSLHKKYRLETRALTNLETVRLV</sequence>
<dbReference type="AlphaFoldDB" id="A0A0E3SQR0"/>
<feature type="domain" description="Metallo-beta-lactamase" evidence="14">
    <location>
        <begin position="193"/>
        <end position="410"/>
    </location>
</feature>
<comment type="subunit">
    <text evidence="12">Homodimer. Interacts with RNA polymerase (RNAP), interacts with the Spt4-Spt5 complex.</text>
</comment>
<dbReference type="RefSeq" id="WP_048205195.1">
    <property type="nucleotide sequence ID" value="NZ_CP009518.1"/>
</dbReference>
<dbReference type="InterPro" id="IPR019975">
    <property type="entry name" value="aCPSF1"/>
</dbReference>
<evidence type="ECO:0000259" key="15">
    <source>
        <dbReference type="SMART" id="SM01027"/>
    </source>
</evidence>
<gene>
    <name evidence="12" type="primary">fttA</name>
    <name evidence="16" type="ORF">MCMEM_1003</name>
</gene>
<feature type="domain" description="K Homology" evidence="13">
    <location>
        <begin position="97"/>
        <end position="167"/>
    </location>
</feature>
<dbReference type="InterPro" id="IPR022712">
    <property type="entry name" value="Beta_Casp"/>
</dbReference>
<evidence type="ECO:0000256" key="11">
    <source>
        <dbReference type="ARBA" id="ARBA00023163"/>
    </source>
</evidence>
<dbReference type="GO" id="GO:0006353">
    <property type="term" value="P:DNA-templated transcription termination"/>
    <property type="evidence" value="ECO:0007669"/>
    <property type="project" value="UniProtKB-UniRule"/>
</dbReference>
<dbReference type="GO" id="GO:0003677">
    <property type="term" value="F:DNA binding"/>
    <property type="evidence" value="ECO:0007669"/>
    <property type="project" value="UniProtKB-KW"/>
</dbReference>
<dbReference type="PANTHER" id="PTHR11203">
    <property type="entry name" value="CLEAVAGE AND POLYADENYLATION SPECIFICITY FACTOR FAMILY MEMBER"/>
    <property type="match status" value="1"/>
</dbReference>
<dbReference type="InterPro" id="IPR015946">
    <property type="entry name" value="KH_dom-like_a/b"/>
</dbReference>
<dbReference type="GO" id="GO:0004521">
    <property type="term" value="F:RNA endonuclease activity"/>
    <property type="evidence" value="ECO:0007669"/>
    <property type="project" value="UniProtKB-UniRule"/>
</dbReference>
<keyword evidence="1 12" id="KW-0806">Transcription termination</keyword>
<evidence type="ECO:0000256" key="1">
    <source>
        <dbReference type="ARBA" id="ARBA00022472"/>
    </source>
</evidence>
<feature type="binding site" evidence="12">
    <location>
        <position position="329"/>
    </location>
    <ligand>
        <name>Zn(2+)</name>
        <dbReference type="ChEBI" id="CHEBI:29105"/>
        <label>1</label>
    </ligand>
</feature>
<comment type="caution">
    <text evidence="12">Lacks conserved residue(s) required for the propagation of feature annotation.</text>
</comment>